<evidence type="ECO:0000256" key="2">
    <source>
        <dbReference type="SAM" id="Phobius"/>
    </source>
</evidence>
<accession>A0A2A9DMG7</accession>
<dbReference type="Pfam" id="PF14110">
    <property type="entry name" value="DUF4282"/>
    <property type="match status" value="1"/>
</dbReference>
<proteinExistence type="predicted"/>
<feature type="transmembrane region" description="Helical" evidence="2">
    <location>
        <begin position="100"/>
        <end position="122"/>
    </location>
</feature>
<sequence length="149" mass="16123">MTNSFNPGDNLNNNPWGTGPEQNPSNPTPGPEYTPAPAATNIAGEGKGLFSALFDFSFRRFVTIDFVKVIYIIFVGIYGITWGLSILFSLAAFTNGFAEGLAALFMAVVVGGILFFLAVIGARVTLEFFVSMVRTAQNTSELVEQNKLR</sequence>
<feature type="region of interest" description="Disordered" evidence="1">
    <location>
        <begin position="1"/>
        <end position="37"/>
    </location>
</feature>
<gene>
    <name evidence="3" type="ORF">ATK06_0169</name>
</gene>
<evidence type="ECO:0000313" key="3">
    <source>
        <dbReference type="EMBL" id="PFG27120.1"/>
    </source>
</evidence>
<keyword evidence="2" id="KW-0472">Membrane</keyword>
<dbReference type="STRING" id="1724.GCA_001044175_00282"/>
<comment type="caution">
    <text evidence="3">The sequence shown here is derived from an EMBL/GenBank/DDBJ whole genome shotgun (WGS) entry which is preliminary data.</text>
</comment>
<keyword evidence="2" id="KW-1133">Transmembrane helix</keyword>
<dbReference type="AlphaFoldDB" id="A0A2A9DMG7"/>
<organism evidence="3 4">
    <name type="scientific">Corynebacterium renale</name>
    <dbReference type="NCBI Taxonomy" id="1724"/>
    <lineage>
        <taxon>Bacteria</taxon>
        <taxon>Bacillati</taxon>
        <taxon>Actinomycetota</taxon>
        <taxon>Actinomycetes</taxon>
        <taxon>Mycobacteriales</taxon>
        <taxon>Corynebacteriaceae</taxon>
        <taxon>Corynebacterium</taxon>
    </lineage>
</organism>
<keyword evidence="4" id="KW-1185">Reference proteome</keyword>
<evidence type="ECO:0000256" key="1">
    <source>
        <dbReference type="SAM" id="MobiDB-lite"/>
    </source>
</evidence>
<dbReference type="RefSeq" id="WP_053072888.1">
    <property type="nucleotide sequence ID" value="NZ_LDYE01000011.1"/>
</dbReference>
<keyword evidence="2" id="KW-0812">Transmembrane</keyword>
<dbReference type="InterPro" id="IPR025557">
    <property type="entry name" value="DUF4282"/>
</dbReference>
<name>A0A2A9DMG7_9CORY</name>
<feature type="transmembrane region" description="Helical" evidence="2">
    <location>
        <begin position="69"/>
        <end position="94"/>
    </location>
</feature>
<protein>
    <submittedName>
        <fullName evidence="3">Uncharacterized protein DUF4282</fullName>
    </submittedName>
</protein>
<reference evidence="3 4" key="1">
    <citation type="submission" date="2017-10" db="EMBL/GenBank/DDBJ databases">
        <title>Sequencing the genomes of 1000 actinobacteria strains.</title>
        <authorList>
            <person name="Klenk H.-P."/>
        </authorList>
    </citation>
    <scope>NUCLEOTIDE SEQUENCE [LARGE SCALE GENOMIC DNA]</scope>
    <source>
        <strain evidence="3 4">DSM 20688</strain>
    </source>
</reference>
<feature type="compositionally biased region" description="Polar residues" evidence="1">
    <location>
        <begin position="1"/>
        <end position="25"/>
    </location>
</feature>
<dbReference type="Proteomes" id="UP000221653">
    <property type="component" value="Unassembled WGS sequence"/>
</dbReference>
<dbReference type="OrthoDB" id="3261033at2"/>
<dbReference type="EMBL" id="PDJF01000001">
    <property type="protein sequence ID" value="PFG27120.1"/>
    <property type="molecule type" value="Genomic_DNA"/>
</dbReference>
<evidence type="ECO:0000313" key="4">
    <source>
        <dbReference type="Proteomes" id="UP000221653"/>
    </source>
</evidence>